<organism evidence="2 3">
    <name type="scientific">Elysia crispata</name>
    <name type="common">lettuce slug</name>
    <dbReference type="NCBI Taxonomy" id="231223"/>
    <lineage>
        <taxon>Eukaryota</taxon>
        <taxon>Metazoa</taxon>
        <taxon>Spiralia</taxon>
        <taxon>Lophotrochozoa</taxon>
        <taxon>Mollusca</taxon>
        <taxon>Gastropoda</taxon>
        <taxon>Heterobranchia</taxon>
        <taxon>Euthyneura</taxon>
        <taxon>Panpulmonata</taxon>
        <taxon>Sacoglossa</taxon>
        <taxon>Placobranchoidea</taxon>
        <taxon>Plakobranchidae</taxon>
        <taxon>Elysia</taxon>
    </lineage>
</organism>
<evidence type="ECO:0000313" key="2">
    <source>
        <dbReference type="EMBL" id="KAK3772278.1"/>
    </source>
</evidence>
<feature type="signal peptide" evidence="1">
    <location>
        <begin position="1"/>
        <end position="21"/>
    </location>
</feature>
<dbReference type="AlphaFoldDB" id="A0AAE0ZN77"/>
<comment type="caution">
    <text evidence="2">The sequence shown here is derived from an EMBL/GenBank/DDBJ whole genome shotgun (WGS) entry which is preliminary data.</text>
</comment>
<gene>
    <name evidence="2" type="ORF">RRG08_039096</name>
</gene>
<accession>A0AAE0ZN77</accession>
<proteinExistence type="predicted"/>
<evidence type="ECO:0000256" key="1">
    <source>
        <dbReference type="SAM" id="SignalP"/>
    </source>
</evidence>
<reference evidence="2" key="1">
    <citation type="journal article" date="2023" name="G3 (Bethesda)">
        <title>A reference genome for the long-term kleptoplast-retaining sea slug Elysia crispata morphotype clarki.</title>
        <authorList>
            <person name="Eastman K.E."/>
            <person name="Pendleton A.L."/>
            <person name="Shaikh M.A."/>
            <person name="Suttiyut T."/>
            <person name="Ogas R."/>
            <person name="Tomko P."/>
            <person name="Gavelis G."/>
            <person name="Widhalm J.R."/>
            <person name="Wisecaver J.H."/>
        </authorList>
    </citation>
    <scope>NUCLEOTIDE SEQUENCE</scope>
    <source>
        <strain evidence="2">ECLA1</strain>
    </source>
</reference>
<evidence type="ECO:0000313" key="3">
    <source>
        <dbReference type="Proteomes" id="UP001283361"/>
    </source>
</evidence>
<sequence>MKAWLIFSVCIVASFFMVSESARSMADQFACKNLYKCAMHLETISWTLIFRFDTVADSRESWVSDTLNLCRNRRKELACTLKKTCDHDVSKKHARWARKLVRSLCKPEGKEIARRLFAQGTSPCLGNDTVFYLFFRNMGACIKAHFPNPDRLTESEQCIKLNDVRNCNADYSAAMCTDLFRWYVDKYWEIKGQVYYKHCKGTFTPPLYKLPGYR</sequence>
<feature type="chain" id="PRO_5042123344" evidence="1">
    <location>
        <begin position="22"/>
        <end position="214"/>
    </location>
</feature>
<dbReference type="Proteomes" id="UP001283361">
    <property type="component" value="Unassembled WGS sequence"/>
</dbReference>
<keyword evidence="1" id="KW-0732">Signal</keyword>
<keyword evidence="3" id="KW-1185">Reference proteome</keyword>
<protein>
    <submittedName>
        <fullName evidence="2">Uncharacterized protein</fullName>
    </submittedName>
</protein>
<name>A0AAE0ZN77_9GAST</name>
<dbReference type="EMBL" id="JAWDGP010003644">
    <property type="protein sequence ID" value="KAK3772278.1"/>
    <property type="molecule type" value="Genomic_DNA"/>
</dbReference>